<sequence>MKSKWIASIAFISLILNVVLFIFIFKEEENIRPDTPIEMASLMMEAAGDDDQYKSIKGLLHQRYREVISEEKLQQITQMHTGGAEFFSYAVVNFKGENGGDDVLLLKLTDELDDGKIKIQHIKIVPDEMERVLID</sequence>
<evidence type="ECO:0000313" key="3">
    <source>
        <dbReference type="Proteomes" id="UP000030147"/>
    </source>
</evidence>
<dbReference type="AlphaFoldDB" id="A0A0A2TGL7"/>
<keyword evidence="1" id="KW-0472">Membrane</keyword>
<reference evidence="2 3" key="1">
    <citation type="journal article" date="2015" name="Stand. Genomic Sci.">
        <title>High quality draft genome sequence of the moderately halophilic bacterium Pontibacillus yanchengensis Y32(T) and comparison among Pontibacillus genomes.</title>
        <authorList>
            <person name="Huang J."/>
            <person name="Qiao Z.X."/>
            <person name="Tang J.W."/>
            <person name="Wang G."/>
        </authorList>
    </citation>
    <scope>NUCLEOTIDE SEQUENCE [LARGE SCALE GENOMIC DNA]</scope>
    <source>
        <strain evidence="2 3">Y32</strain>
    </source>
</reference>
<comment type="caution">
    <text evidence="2">The sequence shown here is derived from an EMBL/GenBank/DDBJ whole genome shotgun (WGS) entry which is preliminary data.</text>
</comment>
<gene>
    <name evidence="2" type="ORF">N782_00840</name>
</gene>
<keyword evidence="1" id="KW-1133">Transmembrane helix</keyword>
<protein>
    <submittedName>
        <fullName evidence="2">Uncharacterized protein</fullName>
    </submittedName>
</protein>
<organism evidence="2 3">
    <name type="scientific">Pontibacillus yanchengensis Y32</name>
    <dbReference type="NCBI Taxonomy" id="1385514"/>
    <lineage>
        <taxon>Bacteria</taxon>
        <taxon>Bacillati</taxon>
        <taxon>Bacillota</taxon>
        <taxon>Bacilli</taxon>
        <taxon>Bacillales</taxon>
        <taxon>Bacillaceae</taxon>
        <taxon>Pontibacillus</taxon>
    </lineage>
</organism>
<evidence type="ECO:0000256" key="1">
    <source>
        <dbReference type="SAM" id="Phobius"/>
    </source>
</evidence>
<dbReference type="Proteomes" id="UP000030147">
    <property type="component" value="Unassembled WGS sequence"/>
</dbReference>
<dbReference type="OrthoDB" id="2884543at2"/>
<dbReference type="EMBL" id="AVBF01000001">
    <property type="protein sequence ID" value="KGP74714.1"/>
    <property type="molecule type" value="Genomic_DNA"/>
</dbReference>
<proteinExistence type="predicted"/>
<feature type="transmembrane region" description="Helical" evidence="1">
    <location>
        <begin position="6"/>
        <end position="25"/>
    </location>
</feature>
<name>A0A0A2TGL7_9BACI</name>
<dbReference type="eggNOG" id="ENOG503091S">
    <property type="taxonomic scope" value="Bacteria"/>
</dbReference>
<keyword evidence="1" id="KW-0812">Transmembrane</keyword>
<accession>A0A0A2TGL7</accession>
<dbReference type="RefSeq" id="WP_036815252.1">
    <property type="nucleotide sequence ID" value="NZ_AVBF01000001.1"/>
</dbReference>
<keyword evidence="3" id="KW-1185">Reference proteome</keyword>
<evidence type="ECO:0000313" key="2">
    <source>
        <dbReference type="EMBL" id="KGP74714.1"/>
    </source>
</evidence>